<proteinExistence type="predicted"/>
<dbReference type="EnsemblPlants" id="Zm00001eb105170_T001">
    <property type="protein sequence ID" value="Zm00001eb105170_P001"/>
    <property type="gene ID" value="Zm00001eb105170"/>
</dbReference>
<reference evidence="1" key="3">
    <citation type="submission" date="2021-05" db="UniProtKB">
        <authorList>
            <consortium name="EnsemblPlants"/>
        </authorList>
    </citation>
    <scope>IDENTIFICATION</scope>
    <source>
        <strain evidence="1">cv. B73</strain>
    </source>
</reference>
<dbReference type="Proteomes" id="UP000007305">
    <property type="component" value="Chromosome 2"/>
</dbReference>
<accession>A0A804MR01</accession>
<dbReference type="AlphaFoldDB" id="A0A804MR01"/>
<dbReference type="InParanoid" id="A0A804MR01"/>
<reference evidence="2" key="1">
    <citation type="submission" date="2015-12" db="EMBL/GenBank/DDBJ databases">
        <title>Update maize B73 reference genome by single molecule sequencing technologies.</title>
        <authorList>
            <consortium name="Maize Genome Sequencing Project"/>
            <person name="Ware D."/>
        </authorList>
    </citation>
    <scope>NUCLEOTIDE SEQUENCE [LARGE SCALE GENOMIC DNA]</scope>
    <source>
        <strain evidence="2">cv. B73</strain>
    </source>
</reference>
<keyword evidence="2" id="KW-1185">Reference proteome</keyword>
<dbReference type="Gramene" id="Zm00001eb105170_T001">
    <property type="protein sequence ID" value="Zm00001eb105170_P001"/>
    <property type="gene ID" value="Zm00001eb105170"/>
</dbReference>
<evidence type="ECO:0000313" key="1">
    <source>
        <dbReference type="EnsemblPlants" id="Zm00001eb105170_P001"/>
    </source>
</evidence>
<evidence type="ECO:0000313" key="2">
    <source>
        <dbReference type="Proteomes" id="UP000007305"/>
    </source>
</evidence>
<protein>
    <submittedName>
        <fullName evidence="1">Uncharacterized protein</fullName>
    </submittedName>
</protein>
<reference evidence="1" key="2">
    <citation type="submission" date="2019-07" db="EMBL/GenBank/DDBJ databases">
        <authorList>
            <person name="Seetharam A."/>
            <person name="Woodhouse M."/>
            <person name="Cannon E."/>
        </authorList>
    </citation>
    <scope>NUCLEOTIDE SEQUENCE [LARGE SCALE GENOMIC DNA]</scope>
    <source>
        <strain evidence="1">cv. B73</strain>
    </source>
</reference>
<name>A0A804MR01_MAIZE</name>
<organism evidence="1 2">
    <name type="scientific">Zea mays</name>
    <name type="common">Maize</name>
    <dbReference type="NCBI Taxonomy" id="4577"/>
    <lineage>
        <taxon>Eukaryota</taxon>
        <taxon>Viridiplantae</taxon>
        <taxon>Streptophyta</taxon>
        <taxon>Embryophyta</taxon>
        <taxon>Tracheophyta</taxon>
        <taxon>Spermatophyta</taxon>
        <taxon>Magnoliopsida</taxon>
        <taxon>Liliopsida</taxon>
        <taxon>Poales</taxon>
        <taxon>Poaceae</taxon>
        <taxon>PACMAD clade</taxon>
        <taxon>Panicoideae</taxon>
        <taxon>Andropogonodae</taxon>
        <taxon>Andropogoneae</taxon>
        <taxon>Tripsacinae</taxon>
        <taxon>Zea</taxon>
    </lineage>
</organism>
<sequence>MLDDLTGIGFCAQGRNYILACGYTCTQKLVIIVKFSPYMYHPHLILMHPQGRCTPIYSL</sequence>